<gene>
    <name evidence="1" type="ORF">EEQ99_11520</name>
</gene>
<dbReference type="EMBL" id="RIBW01000003">
    <property type="protein sequence ID" value="RUM02370.1"/>
    <property type="molecule type" value="Genomic_DNA"/>
</dbReference>
<dbReference type="NCBIfam" id="TIGR03587">
    <property type="entry name" value="Pse_Me-ase"/>
    <property type="match status" value="1"/>
</dbReference>
<evidence type="ECO:0000313" key="2">
    <source>
        <dbReference type="Proteomes" id="UP000273611"/>
    </source>
</evidence>
<evidence type="ECO:0000313" key="1">
    <source>
        <dbReference type="EMBL" id="RUM02370.1"/>
    </source>
</evidence>
<reference evidence="1 2" key="1">
    <citation type="journal article" date="2015" name="Int. J. Syst. Evol. Microbiol.">
        <title>Rhizobium anhuiense sp. nov., isolated from effective nodules of Vicia faba and Pisum sativum.</title>
        <authorList>
            <person name="Zhang Y.J."/>
            <person name="Zheng W.T."/>
            <person name="Everall I."/>
            <person name="Young J.P."/>
            <person name="Zhang X.X."/>
            <person name="Tian C.F."/>
            <person name="Sui X.H."/>
            <person name="Wang E.T."/>
            <person name="Chen W.X."/>
        </authorList>
    </citation>
    <scope>NUCLEOTIDE SEQUENCE [LARGE SCALE GENOMIC DNA]</scope>
    <source>
        <strain evidence="1 2">CCBAU 23252</strain>
    </source>
</reference>
<name>A0A3S0QEF9_9HYPH</name>
<dbReference type="InterPro" id="IPR020027">
    <property type="entry name" value="Pseudamin_synth-assoc_MeTrfase"/>
</dbReference>
<protein>
    <submittedName>
        <fullName evidence="1">Pseudaminic acid biosynthesis-associated methylase</fullName>
    </submittedName>
</protein>
<accession>A0A3S0QEF9</accession>
<dbReference type="AlphaFoldDB" id="A0A3S0QEF9"/>
<sequence>MMFETEQEEFWAGEFGDNYISRNRGPEVVAAKTAMFAKILRYTDRVQSVRELGANIGLNILALRNLLPNAEFQAIEINGRAFEQLNVIPGITAANASLFDPIDWAPTDMAFTAGVLIHLNPGMLPIAYKRLYESSRRYVLVVEYYDPKPTEVSYRGHSGRLWKRDFAGEIMDLYPNLRLVDYGFIYHRDTNSPADDPTWFLMEKR</sequence>
<dbReference type="SUPFAM" id="SSF53335">
    <property type="entry name" value="S-adenosyl-L-methionine-dependent methyltransferases"/>
    <property type="match status" value="1"/>
</dbReference>
<dbReference type="GO" id="GO:0032259">
    <property type="term" value="P:methylation"/>
    <property type="evidence" value="ECO:0007669"/>
    <property type="project" value="UniProtKB-KW"/>
</dbReference>
<proteinExistence type="predicted"/>
<dbReference type="InterPro" id="IPR029063">
    <property type="entry name" value="SAM-dependent_MTases_sf"/>
</dbReference>
<keyword evidence="1" id="KW-0808">Transferase</keyword>
<organism evidence="1 2">
    <name type="scientific">Rhizobium anhuiense</name>
    <dbReference type="NCBI Taxonomy" id="1184720"/>
    <lineage>
        <taxon>Bacteria</taxon>
        <taxon>Pseudomonadati</taxon>
        <taxon>Pseudomonadota</taxon>
        <taxon>Alphaproteobacteria</taxon>
        <taxon>Hyphomicrobiales</taxon>
        <taxon>Rhizobiaceae</taxon>
        <taxon>Rhizobium/Agrobacterium group</taxon>
        <taxon>Rhizobium</taxon>
    </lineage>
</organism>
<dbReference type="GO" id="GO:0008168">
    <property type="term" value="F:methyltransferase activity"/>
    <property type="evidence" value="ECO:0007669"/>
    <property type="project" value="UniProtKB-KW"/>
</dbReference>
<dbReference type="Proteomes" id="UP000273611">
    <property type="component" value="Unassembled WGS sequence"/>
</dbReference>
<comment type="caution">
    <text evidence="1">The sequence shown here is derived from an EMBL/GenBank/DDBJ whole genome shotgun (WGS) entry which is preliminary data.</text>
</comment>
<keyword evidence="1" id="KW-0489">Methyltransferase</keyword>